<accession>A0A4Y7LAT2</accession>
<dbReference type="PROSITE" id="PS51472">
    <property type="entry name" value="RRM_NUP35"/>
    <property type="match status" value="1"/>
</dbReference>
<keyword evidence="5" id="KW-0539">Nucleus</keyword>
<dbReference type="InterPro" id="IPR035979">
    <property type="entry name" value="RBD_domain_sf"/>
</dbReference>
<feature type="compositionally biased region" description="Basic and acidic residues" evidence="6">
    <location>
        <begin position="37"/>
        <end position="61"/>
    </location>
</feature>
<evidence type="ECO:0000256" key="3">
    <source>
        <dbReference type="ARBA" id="ARBA00023010"/>
    </source>
</evidence>
<keyword evidence="2" id="KW-0653">Protein transport</keyword>
<organism evidence="8 9">
    <name type="scientific">Papaver somniferum</name>
    <name type="common">Opium poppy</name>
    <dbReference type="NCBI Taxonomy" id="3469"/>
    <lineage>
        <taxon>Eukaryota</taxon>
        <taxon>Viridiplantae</taxon>
        <taxon>Streptophyta</taxon>
        <taxon>Embryophyta</taxon>
        <taxon>Tracheophyta</taxon>
        <taxon>Spermatophyta</taxon>
        <taxon>Magnoliopsida</taxon>
        <taxon>Ranunculales</taxon>
        <taxon>Papaveraceae</taxon>
        <taxon>Papaveroideae</taxon>
        <taxon>Papaver</taxon>
    </lineage>
</organism>
<keyword evidence="5" id="KW-0813">Transport</keyword>
<evidence type="ECO:0000259" key="7">
    <source>
        <dbReference type="PROSITE" id="PS51472"/>
    </source>
</evidence>
<dbReference type="CDD" id="cd12441">
    <property type="entry name" value="RRM_Nup53_like"/>
    <property type="match status" value="1"/>
</dbReference>
<sequence>MDSPLLIISSDSEGEIDTKSNIKSPKSEMVGTPLSARRKDSLTPLKRRFEESSSHSVREEHDTTDDDEEFDITDCDEEHDSTDYVLRKFEKYGEILDQVRIPGDNWMHILYQNRSDAQKVLTKSWIQINRKLLVGVKPVDPIQRKTLNKPTQPVTDRIQKALQERLCLLHRCESDFFLLGATGDVYNVRLSTTSLCSFPDRLIPCKHILFVFLGVLEVSVDDPCVWRKILRECQLRHLLNTPTSSQTLAGSRVRERFLHLFSTKSDLGPPLKPELEKCAKCRREMYAEDSALDCYVCEAVGHEKFMIYRKPSTGAPFCARCGSRWCEDYEKEYLNLASYMSEDGMD</sequence>
<protein>
    <recommendedName>
        <fullName evidence="7">RRM Nup35-type domain-containing protein</fullName>
    </recommendedName>
</protein>
<dbReference type="InterPro" id="IPR012677">
    <property type="entry name" value="Nucleotide-bd_a/b_plait_sf"/>
</dbReference>
<evidence type="ECO:0000256" key="2">
    <source>
        <dbReference type="ARBA" id="ARBA00022927"/>
    </source>
</evidence>
<evidence type="ECO:0000256" key="6">
    <source>
        <dbReference type="SAM" id="MobiDB-lite"/>
    </source>
</evidence>
<keyword evidence="4 5" id="KW-0906">Nuclear pore complex</keyword>
<proteinExistence type="predicted"/>
<feature type="domain" description="RRM Nup35-type" evidence="7">
    <location>
        <begin position="66"/>
        <end position="146"/>
    </location>
</feature>
<dbReference type="SUPFAM" id="SSF54928">
    <property type="entry name" value="RNA-binding domain, RBD"/>
    <property type="match status" value="1"/>
</dbReference>
<dbReference type="GO" id="GO:0061630">
    <property type="term" value="F:ubiquitin protein ligase activity"/>
    <property type="evidence" value="ECO:0007669"/>
    <property type="project" value="InterPro"/>
</dbReference>
<dbReference type="GO" id="GO:0051028">
    <property type="term" value="P:mRNA transport"/>
    <property type="evidence" value="ECO:0007669"/>
    <property type="project" value="UniProtKB-UniRule"/>
</dbReference>
<evidence type="ECO:0000313" key="8">
    <source>
        <dbReference type="EMBL" id="RZC81750.1"/>
    </source>
</evidence>
<feature type="region of interest" description="Disordered" evidence="6">
    <location>
        <begin position="1"/>
        <end position="70"/>
    </location>
</feature>
<keyword evidence="9" id="KW-1185">Reference proteome</keyword>
<reference evidence="8 9" key="1">
    <citation type="journal article" date="2018" name="Science">
        <title>The opium poppy genome and morphinan production.</title>
        <authorList>
            <person name="Guo L."/>
            <person name="Winzer T."/>
            <person name="Yang X."/>
            <person name="Li Y."/>
            <person name="Ning Z."/>
            <person name="He Z."/>
            <person name="Teodor R."/>
            <person name="Lu Y."/>
            <person name="Bowser T.A."/>
            <person name="Graham I.A."/>
            <person name="Ye K."/>
        </authorList>
    </citation>
    <scope>NUCLEOTIDE SEQUENCE [LARGE SCALE GENOMIC DNA]</scope>
    <source>
        <strain evidence="9">cv. HN1</strain>
        <tissue evidence="8">Leaves</tissue>
    </source>
</reference>
<dbReference type="PANTHER" id="PTHR21540:SF0">
    <property type="entry name" value="PHD FAMILY PROTEIN"/>
    <property type="match status" value="1"/>
</dbReference>
<evidence type="ECO:0000313" key="9">
    <source>
        <dbReference type="Proteomes" id="UP000316621"/>
    </source>
</evidence>
<dbReference type="GO" id="GO:0015031">
    <property type="term" value="P:protein transport"/>
    <property type="evidence" value="ECO:0007669"/>
    <property type="project" value="UniProtKB-KW"/>
</dbReference>
<dbReference type="Proteomes" id="UP000316621">
    <property type="component" value="Chromosome 10"/>
</dbReference>
<comment type="subcellular location">
    <subcellularLocation>
        <location evidence="1">Nucleus</location>
        <location evidence="1">Nuclear pore complex</location>
    </subcellularLocation>
</comment>
<dbReference type="GO" id="GO:0005643">
    <property type="term" value="C:nuclear pore"/>
    <property type="evidence" value="ECO:0007669"/>
    <property type="project" value="UniProtKB-SubCell"/>
</dbReference>
<evidence type="ECO:0000256" key="5">
    <source>
        <dbReference type="PROSITE-ProRule" id="PRU00804"/>
    </source>
</evidence>
<gene>
    <name evidence="8" type="ORF">C5167_044334</name>
</gene>
<dbReference type="Pfam" id="PF05172">
    <property type="entry name" value="RRM_Nup35"/>
    <property type="match status" value="1"/>
</dbReference>
<dbReference type="InterPro" id="IPR007846">
    <property type="entry name" value="RRM_NUP35_dom"/>
</dbReference>
<dbReference type="Gene3D" id="3.30.70.330">
    <property type="match status" value="1"/>
</dbReference>
<keyword evidence="5" id="KW-0509">mRNA transport</keyword>
<keyword evidence="3" id="KW-0811">Translocation</keyword>
<dbReference type="EMBL" id="CM010724">
    <property type="protein sequence ID" value="RZC81750.1"/>
    <property type="molecule type" value="Genomic_DNA"/>
</dbReference>
<dbReference type="PANTHER" id="PTHR21540">
    <property type="entry name" value="RING FINGER AND SWIM DOMAIN-CONTAINING PROTEIN 2"/>
    <property type="match status" value="1"/>
</dbReference>
<evidence type="ECO:0000256" key="4">
    <source>
        <dbReference type="ARBA" id="ARBA00023132"/>
    </source>
</evidence>
<dbReference type="GO" id="GO:0003676">
    <property type="term" value="F:nucleic acid binding"/>
    <property type="evidence" value="ECO:0007669"/>
    <property type="project" value="InterPro"/>
</dbReference>
<dbReference type="InterPro" id="IPR039903">
    <property type="entry name" value="Zswim2"/>
</dbReference>
<evidence type="ECO:0000256" key="1">
    <source>
        <dbReference type="ARBA" id="ARBA00004567"/>
    </source>
</evidence>
<name>A0A4Y7LAT2_PAPSO</name>
<dbReference type="Gramene" id="RZC81750">
    <property type="protein sequence ID" value="RZC81750"/>
    <property type="gene ID" value="C5167_044334"/>
</dbReference>
<dbReference type="AlphaFoldDB" id="A0A4Y7LAT2"/>